<dbReference type="Proteomes" id="UP000694428">
    <property type="component" value="Unplaced"/>
</dbReference>
<evidence type="ECO:0008006" key="4">
    <source>
        <dbReference type="Google" id="ProtNLM"/>
    </source>
</evidence>
<dbReference type="AlphaFoldDB" id="A0A8C9L8R3"/>
<accession>A0A8C9L8R3</accession>
<name>A0A8C9L8R3_PAVCR</name>
<keyword evidence="1" id="KW-0812">Transmembrane</keyword>
<organism evidence="2 3">
    <name type="scientific">Pavo cristatus</name>
    <name type="common">Indian peafowl</name>
    <name type="synonym">Blue peafowl</name>
    <dbReference type="NCBI Taxonomy" id="9049"/>
    <lineage>
        <taxon>Eukaryota</taxon>
        <taxon>Metazoa</taxon>
        <taxon>Chordata</taxon>
        <taxon>Craniata</taxon>
        <taxon>Vertebrata</taxon>
        <taxon>Euteleostomi</taxon>
        <taxon>Archelosauria</taxon>
        <taxon>Archosauria</taxon>
        <taxon>Dinosauria</taxon>
        <taxon>Saurischia</taxon>
        <taxon>Theropoda</taxon>
        <taxon>Coelurosauria</taxon>
        <taxon>Aves</taxon>
        <taxon>Neognathae</taxon>
        <taxon>Galloanserae</taxon>
        <taxon>Galliformes</taxon>
        <taxon>Phasianidae</taxon>
        <taxon>Phasianinae</taxon>
        <taxon>Pavo</taxon>
    </lineage>
</organism>
<keyword evidence="3" id="KW-1185">Reference proteome</keyword>
<keyword evidence="1" id="KW-1133">Transmembrane helix</keyword>
<feature type="transmembrane region" description="Helical" evidence="1">
    <location>
        <begin position="18"/>
        <end position="39"/>
    </location>
</feature>
<feature type="transmembrane region" description="Helical" evidence="1">
    <location>
        <begin position="45"/>
        <end position="64"/>
    </location>
</feature>
<evidence type="ECO:0000256" key="1">
    <source>
        <dbReference type="SAM" id="Phobius"/>
    </source>
</evidence>
<proteinExistence type="predicted"/>
<evidence type="ECO:0000313" key="2">
    <source>
        <dbReference type="Ensembl" id="ENSPSTP00000009309.1"/>
    </source>
</evidence>
<sequence length="206" mass="24130">MLVECPCRFPMLGHLRTFWVMVFALHFWFPTKVICLSIAHEILFFSHRTSFAGHLAGILVGLMYTMGPLKKIMKACAGGFSSFTDPDRPRNYYSGYSDYYRYPDDQYRAPRNYYDYTGGLTEEEQLERAVQNSLNERGQEGKKKHLGIYFSASANRDEGNMPRGLTVRYWSIVCRIYSCAHKKNFFMAVRNFRQNRKMNGFTNHHH</sequence>
<reference evidence="2" key="1">
    <citation type="submission" date="2025-08" db="UniProtKB">
        <authorList>
            <consortium name="Ensembl"/>
        </authorList>
    </citation>
    <scope>IDENTIFICATION</scope>
</reference>
<protein>
    <recommendedName>
        <fullName evidence="4">Peptidase S54 rhomboid domain-containing protein</fullName>
    </recommendedName>
</protein>
<evidence type="ECO:0000313" key="3">
    <source>
        <dbReference type="Proteomes" id="UP000694428"/>
    </source>
</evidence>
<reference evidence="2" key="2">
    <citation type="submission" date="2025-09" db="UniProtKB">
        <authorList>
            <consortium name="Ensembl"/>
        </authorList>
    </citation>
    <scope>IDENTIFICATION</scope>
</reference>
<dbReference type="Ensembl" id="ENSPSTT00000009769.1">
    <property type="protein sequence ID" value="ENSPSTP00000009309.1"/>
    <property type="gene ID" value="ENSPSTG00000006552.1"/>
</dbReference>
<keyword evidence="1" id="KW-0472">Membrane</keyword>